<organism evidence="5 6">
    <name type="scientific">Caproiciproducens galactitolivorans</name>
    <dbReference type="NCBI Taxonomy" id="642589"/>
    <lineage>
        <taxon>Bacteria</taxon>
        <taxon>Bacillati</taxon>
        <taxon>Bacillota</taxon>
        <taxon>Clostridia</taxon>
        <taxon>Eubacteriales</taxon>
        <taxon>Acutalibacteraceae</taxon>
        <taxon>Caproiciproducens</taxon>
    </lineage>
</organism>
<keyword evidence="1 4" id="KW-0533">Nickel</keyword>
<comment type="caution">
    <text evidence="5">The sequence shown here is derived from an EMBL/GenBank/DDBJ whole genome shotgun (WGS) entry which is preliminary data.</text>
</comment>
<proteinExistence type="inferred from homology"/>
<dbReference type="Pfam" id="PF01155">
    <property type="entry name" value="HypA"/>
    <property type="match status" value="1"/>
</dbReference>
<evidence type="ECO:0000256" key="1">
    <source>
        <dbReference type="ARBA" id="ARBA00022596"/>
    </source>
</evidence>
<reference evidence="5 6" key="1">
    <citation type="submission" date="2022-11" db="EMBL/GenBank/DDBJ databases">
        <authorList>
            <person name="Caiyu Z."/>
        </authorList>
    </citation>
    <scope>NUCLEOTIDE SEQUENCE [LARGE SCALE GENOMIC DNA]</scope>
    <source>
        <strain evidence="5 6">YR-4</strain>
    </source>
</reference>
<feature type="binding site" evidence="4">
    <location>
        <position position="88"/>
    </location>
    <ligand>
        <name>Zn(2+)</name>
        <dbReference type="ChEBI" id="CHEBI:29105"/>
    </ligand>
</feature>
<evidence type="ECO:0000256" key="4">
    <source>
        <dbReference type="HAMAP-Rule" id="MF_00213"/>
    </source>
</evidence>
<dbReference type="PANTHER" id="PTHR34535">
    <property type="entry name" value="HYDROGENASE MATURATION FACTOR HYPA"/>
    <property type="match status" value="1"/>
</dbReference>
<name>A0ABT4BSB9_9FIRM</name>
<dbReference type="Proteomes" id="UP001082703">
    <property type="component" value="Unassembled WGS sequence"/>
</dbReference>
<dbReference type="PANTHER" id="PTHR34535:SF3">
    <property type="entry name" value="HYDROGENASE MATURATION FACTOR HYPA"/>
    <property type="match status" value="1"/>
</dbReference>
<feature type="binding site" evidence="4">
    <location>
        <position position="2"/>
    </location>
    <ligand>
        <name>Ni(2+)</name>
        <dbReference type="ChEBI" id="CHEBI:49786"/>
    </ligand>
</feature>
<keyword evidence="2 4" id="KW-0479">Metal-binding</keyword>
<keyword evidence="6" id="KW-1185">Reference proteome</keyword>
<evidence type="ECO:0000313" key="5">
    <source>
        <dbReference type="EMBL" id="MCY1713793.1"/>
    </source>
</evidence>
<dbReference type="RefSeq" id="WP_268057830.1">
    <property type="nucleotide sequence ID" value="NZ_JAPOHA010000005.1"/>
</dbReference>
<dbReference type="InterPro" id="IPR000688">
    <property type="entry name" value="HypA/HybF"/>
</dbReference>
<dbReference type="EMBL" id="JAPOHA010000005">
    <property type="protein sequence ID" value="MCY1713793.1"/>
    <property type="molecule type" value="Genomic_DNA"/>
</dbReference>
<comment type="function">
    <text evidence="4">Involved in the maturation of [NiFe] hydrogenases. Required for nickel insertion into the metal center of the hydrogenase.</text>
</comment>
<feature type="binding site" evidence="4">
    <location>
        <position position="91"/>
    </location>
    <ligand>
        <name>Zn(2+)</name>
        <dbReference type="ChEBI" id="CHEBI:29105"/>
    </ligand>
</feature>
<feature type="binding site" evidence="4">
    <location>
        <position position="73"/>
    </location>
    <ligand>
        <name>Zn(2+)</name>
        <dbReference type="ChEBI" id="CHEBI:29105"/>
    </ligand>
</feature>
<evidence type="ECO:0000313" key="6">
    <source>
        <dbReference type="Proteomes" id="UP001082703"/>
    </source>
</evidence>
<evidence type="ECO:0000256" key="3">
    <source>
        <dbReference type="ARBA" id="ARBA00022833"/>
    </source>
</evidence>
<evidence type="ECO:0000256" key="2">
    <source>
        <dbReference type="ARBA" id="ARBA00022723"/>
    </source>
</evidence>
<gene>
    <name evidence="4" type="primary">hypA</name>
    <name evidence="5" type="ORF">OUY18_05955</name>
</gene>
<sequence>MHELPVVLDIVHVMDEEANKNGMKEITRISLVIGELSSIIDESVQMYFEIAAKDHPCEGAKLVFEHRPAMLKCQSCGKEFPHEKNFQCPDCGGDSNLIKGTGREFYILSFDGQ</sequence>
<dbReference type="PIRSF" id="PIRSF004761">
    <property type="entry name" value="Hydrgn_mat_HypA"/>
    <property type="match status" value="1"/>
</dbReference>
<dbReference type="HAMAP" id="MF_00213">
    <property type="entry name" value="HypA_HybF"/>
    <property type="match status" value="1"/>
</dbReference>
<feature type="binding site" evidence="4">
    <location>
        <position position="76"/>
    </location>
    <ligand>
        <name>Zn(2+)</name>
        <dbReference type="ChEBI" id="CHEBI:29105"/>
    </ligand>
</feature>
<comment type="similarity">
    <text evidence="4">Belongs to the HypA/HybF family.</text>
</comment>
<dbReference type="Gene3D" id="3.30.2320.80">
    <property type="match status" value="1"/>
</dbReference>
<protein>
    <recommendedName>
        <fullName evidence="4">Hydrogenase maturation factor HypA</fullName>
    </recommendedName>
</protein>
<accession>A0ABT4BSB9</accession>
<keyword evidence="3 4" id="KW-0862">Zinc</keyword>